<feature type="region of interest" description="Disordered" evidence="1">
    <location>
        <begin position="1134"/>
        <end position="1163"/>
    </location>
</feature>
<evidence type="ECO:0000259" key="2">
    <source>
        <dbReference type="PROSITE" id="PS50097"/>
    </source>
</evidence>
<proteinExistence type="predicted"/>
<reference evidence="3 4" key="1">
    <citation type="submission" date="2024-04" db="EMBL/GenBank/DDBJ databases">
        <authorList>
            <consortium name="Genoscope - CEA"/>
            <person name="William W."/>
        </authorList>
    </citation>
    <scope>NUCLEOTIDE SEQUENCE [LARGE SCALE GENOMIC DNA]</scope>
</reference>
<name>A0AAV2HJV2_LYMST</name>
<feature type="compositionally biased region" description="Basic residues" evidence="1">
    <location>
        <begin position="495"/>
        <end position="504"/>
    </location>
</feature>
<dbReference type="Pfam" id="PF00651">
    <property type="entry name" value="BTB"/>
    <property type="match status" value="1"/>
</dbReference>
<feature type="region of interest" description="Disordered" evidence="1">
    <location>
        <begin position="1010"/>
        <end position="1032"/>
    </location>
</feature>
<feature type="region of interest" description="Disordered" evidence="1">
    <location>
        <begin position="495"/>
        <end position="576"/>
    </location>
</feature>
<dbReference type="Gene3D" id="3.30.710.10">
    <property type="entry name" value="Potassium Channel Kv1.1, Chain A"/>
    <property type="match status" value="1"/>
</dbReference>
<feature type="region of interest" description="Disordered" evidence="1">
    <location>
        <begin position="321"/>
        <end position="341"/>
    </location>
</feature>
<sequence>MRRRLPATKYRPTSSQKAWSNSQTGLESQVTDMTGQAATMLPGTTEYMKAILAAQNMNLSELGMTQRNLGELAMLAGIKQRIEQHPQDVTDLEKQYLAQYSSEEQRQALMASGAFGNDTAAMAALSAFYSQLSMDISGSGKRGLAPDYSSSSAHDSSTNLASGELLEVPNKRQRRISQAEVEKRLREAELSHGGSHESSKSHGLSVGVSDKNLVKREPMSPPGGEGQKSSSSSRQPHQNALSMPVFPSTSVNSTHEQAYWDAQASANMALMGAASLAHSASHQTATQAHSQAEIHHLPGHDHSSNLASSEAPMNLTYHESEKHISHRQHLSSDSPLHDSLPDTAGLAAQVEVTTSSIKSHFPRRRASSSPRSSQQGDQNSSRDQVRPEVWFPHGAGFKKENQEIVCLPDPLPIPSYSQKIITAREDGSSMRHRSEIIRETARFFLGLKYWWSSADYTRISELVVQQFPDLKDDTTADGLTNYRRIQRDLSMCARNLRRSKKPRKMRELSTDPSNSLLDVPEAPRSVKKQSKSSKVSSMFSSNNDKKSKRPPGSSGKAKKVKQEVTAVLSEPSASSGLNEDMTAAAALLQQQFMQSSSSSYHPSAHLLPSSHLLPSLQTHPALHEQQMQAQLNSNLVQQQQHHHQHHHQEGHNISVEDAHSAQRLVKEENHDNMEQHISEYLSHPGIKSSSVAPIQRSATPPGDNQSNLAEIAKQMSKSNHGHGREVETSSAMGKEEHEKVVQPQAALNNSMKVYVDPDHGNDLQERFSTLWRKGKFFDASLGVANKKLHVHKLVLLAMSPYLQETFKNADPRSQLEVNLPSDTTYETAKAFLKYIYEGVLEVDTSSVRSLHKIATMLQMTKLAQYCQNFAQQLQEEAEQANAGSGDGEIPKISVNLGELAEMQAQRQRLMEAQALQRLGESNAISSADLHRSSSARYLSEDRAQLKSDYLQSEQNSSEQASGNAHFLHQDLLAAQHRALVAASSSNQSASSSLLLSSSQDLATQQLIQAALARHQASSPPPSSAGSSSMYHQHQQQIVSQADSNAALLHRLTSPESAVTASAATSLDHHQQRLALAAYWQAHTLELMSRNQLTGLTSDPSNLTSASELAAIAAAAGATTSEDTRHLLQNLGHEVKLKSSSGSSRRHHSKESWSNQANETDNSHQATMLPETCLPADMARSHHIGNSEGNT</sequence>
<feature type="region of interest" description="Disordered" evidence="1">
    <location>
        <begin position="353"/>
        <end position="387"/>
    </location>
</feature>
<feature type="compositionally biased region" description="Basic and acidic residues" evidence="1">
    <location>
        <begin position="180"/>
        <end position="200"/>
    </location>
</feature>
<feature type="region of interest" description="Disordered" evidence="1">
    <location>
        <begin position="139"/>
        <end position="250"/>
    </location>
</feature>
<organism evidence="3 4">
    <name type="scientific">Lymnaea stagnalis</name>
    <name type="common">Great pond snail</name>
    <name type="synonym">Helix stagnalis</name>
    <dbReference type="NCBI Taxonomy" id="6523"/>
    <lineage>
        <taxon>Eukaryota</taxon>
        <taxon>Metazoa</taxon>
        <taxon>Spiralia</taxon>
        <taxon>Lophotrochozoa</taxon>
        <taxon>Mollusca</taxon>
        <taxon>Gastropoda</taxon>
        <taxon>Heterobranchia</taxon>
        <taxon>Euthyneura</taxon>
        <taxon>Panpulmonata</taxon>
        <taxon>Hygrophila</taxon>
        <taxon>Lymnaeoidea</taxon>
        <taxon>Lymnaeidae</taxon>
        <taxon>Lymnaea</taxon>
    </lineage>
</organism>
<evidence type="ECO:0000313" key="4">
    <source>
        <dbReference type="Proteomes" id="UP001497497"/>
    </source>
</evidence>
<feature type="domain" description="BTB" evidence="2">
    <location>
        <begin position="777"/>
        <end position="844"/>
    </location>
</feature>
<feature type="compositionally biased region" description="Polar residues" evidence="1">
    <location>
        <begin position="227"/>
        <end position="250"/>
    </location>
</feature>
<dbReference type="InterPro" id="IPR011333">
    <property type="entry name" value="SKP1/BTB/POZ_sf"/>
</dbReference>
<protein>
    <recommendedName>
        <fullName evidence="2">BTB domain-containing protein</fullName>
    </recommendedName>
</protein>
<dbReference type="PROSITE" id="PS50097">
    <property type="entry name" value="BTB"/>
    <property type="match status" value="1"/>
</dbReference>
<dbReference type="SUPFAM" id="SSF54695">
    <property type="entry name" value="POZ domain"/>
    <property type="match status" value="1"/>
</dbReference>
<dbReference type="SMART" id="SM00225">
    <property type="entry name" value="BTB"/>
    <property type="match status" value="1"/>
</dbReference>
<dbReference type="Proteomes" id="UP001497497">
    <property type="component" value="Unassembled WGS sequence"/>
</dbReference>
<dbReference type="AlphaFoldDB" id="A0AAV2HJV2"/>
<feature type="compositionally biased region" description="Polar residues" evidence="1">
    <location>
        <begin position="1152"/>
        <end position="1163"/>
    </location>
</feature>
<gene>
    <name evidence="3" type="ORF">GSLYS_00007668001</name>
</gene>
<dbReference type="PANTHER" id="PTHR45632">
    <property type="entry name" value="LD33804P"/>
    <property type="match status" value="1"/>
</dbReference>
<feature type="compositionally biased region" description="Low complexity" evidence="1">
    <location>
        <begin position="149"/>
        <end position="162"/>
    </location>
</feature>
<feature type="region of interest" description="Disordered" evidence="1">
    <location>
        <begin position="1"/>
        <end position="25"/>
    </location>
</feature>
<accession>A0AAV2HJV2</accession>
<feature type="region of interest" description="Disordered" evidence="1">
    <location>
        <begin position="280"/>
        <end position="308"/>
    </location>
</feature>
<evidence type="ECO:0000313" key="3">
    <source>
        <dbReference type="EMBL" id="CAL1533708.1"/>
    </source>
</evidence>
<evidence type="ECO:0000256" key="1">
    <source>
        <dbReference type="SAM" id="MobiDB-lite"/>
    </source>
</evidence>
<feature type="compositionally biased region" description="Low complexity" evidence="1">
    <location>
        <begin position="532"/>
        <end position="541"/>
    </location>
</feature>
<dbReference type="InterPro" id="IPR000210">
    <property type="entry name" value="BTB/POZ_dom"/>
</dbReference>
<feature type="compositionally biased region" description="Basic and acidic residues" evidence="1">
    <location>
        <begin position="292"/>
        <end position="303"/>
    </location>
</feature>
<feature type="compositionally biased region" description="Polar residues" evidence="1">
    <location>
        <begin position="11"/>
        <end position="25"/>
    </location>
</feature>
<feature type="compositionally biased region" description="Basic and acidic residues" evidence="1">
    <location>
        <begin position="722"/>
        <end position="736"/>
    </location>
</feature>
<feature type="region of interest" description="Disordered" evidence="1">
    <location>
        <begin position="715"/>
        <end position="736"/>
    </location>
</feature>
<dbReference type="EMBL" id="CAXITT010000150">
    <property type="protein sequence ID" value="CAL1533708.1"/>
    <property type="molecule type" value="Genomic_DNA"/>
</dbReference>
<keyword evidence="4" id="KW-1185">Reference proteome</keyword>
<comment type="caution">
    <text evidence="3">The sequence shown here is derived from an EMBL/GenBank/DDBJ whole genome shotgun (WGS) entry which is preliminary data.</text>
</comment>
<feature type="compositionally biased region" description="Polar residues" evidence="1">
    <location>
        <begin position="280"/>
        <end position="290"/>
    </location>
</feature>